<evidence type="ECO:0000313" key="1">
    <source>
        <dbReference type="Proteomes" id="UP000515204"/>
    </source>
</evidence>
<gene>
    <name evidence="2" type="primary">LOC106748635</name>
</gene>
<keyword evidence="1" id="KW-1185">Reference proteome</keyword>
<dbReference type="AlphaFoldDB" id="A0A6P3XXL2"/>
<accession>A0A6P3XXL2</accession>
<organism evidence="1 2">
    <name type="scientific">Dinoponera quadriceps</name>
    <name type="common">South American ant</name>
    <dbReference type="NCBI Taxonomy" id="609295"/>
    <lineage>
        <taxon>Eukaryota</taxon>
        <taxon>Metazoa</taxon>
        <taxon>Ecdysozoa</taxon>
        <taxon>Arthropoda</taxon>
        <taxon>Hexapoda</taxon>
        <taxon>Insecta</taxon>
        <taxon>Pterygota</taxon>
        <taxon>Neoptera</taxon>
        <taxon>Endopterygota</taxon>
        <taxon>Hymenoptera</taxon>
        <taxon>Apocrita</taxon>
        <taxon>Aculeata</taxon>
        <taxon>Formicoidea</taxon>
        <taxon>Formicidae</taxon>
        <taxon>Ponerinae</taxon>
        <taxon>Ponerini</taxon>
        <taxon>Dinoponera</taxon>
    </lineage>
</organism>
<sequence>MRICISICICDYYICDTYVFVRYLDSLQEITAASALSMPVGTVSLKTFKVQASRSVGGCPTSSCLRPREPRWSCQLSKYDELATTSSDSASLSDLTFENDIATRARRLAVTSRFPIYGSDGRFTARSAPSPRNRQRRVPEILLDDFRNASWFVWLEEKKKKRNRPALVTQLIVQLGAVKKCVSEIPLEFGDEFEDSLRSPFANTTIVIRTPICRSSATPDFRASLNRNGGVHSSASSLVSAASTVCRFRRQVAVRAGVLKPTHGAFTISRFCRWCVSSSPLGL</sequence>
<evidence type="ECO:0000313" key="2">
    <source>
        <dbReference type="RefSeq" id="XP_014482832.1"/>
    </source>
</evidence>
<dbReference type="KEGG" id="dqu:106748635"/>
<dbReference type="GeneID" id="106748635"/>
<protein>
    <submittedName>
        <fullName evidence="2">Uncharacterized protein LOC106748635</fullName>
    </submittedName>
</protein>
<reference evidence="2" key="1">
    <citation type="submission" date="2025-08" db="UniProtKB">
        <authorList>
            <consortium name="RefSeq"/>
        </authorList>
    </citation>
    <scope>IDENTIFICATION</scope>
</reference>
<proteinExistence type="predicted"/>
<dbReference type="RefSeq" id="XP_014482832.1">
    <property type="nucleotide sequence ID" value="XM_014627346.1"/>
</dbReference>
<name>A0A6P3XXL2_DINQU</name>
<dbReference type="Proteomes" id="UP000515204">
    <property type="component" value="Unplaced"/>
</dbReference>